<dbReference type="RefSeq" id="WP_055576877.1">
    <property type="nucleotide sequence ID" value="NZ_LKTM01000035.1"/>
</dbReference>
<evidence type="ECO:0000259" key="1">
    <source>
        <dbReference type="Pfam" id="PF18702"/>
    </source>
</evidence>
<protein>
    <recommendedName>
        <fullName evidence="1">DUF5642 domain-containing protein</fullName>
    </recommendedName>
</protein>
<organism evidence="2 3">
    <name type="scientific">Mycobacterium gordonae</name>
    <dbReference type="NCBI Taxonomy" id="1778"/>
    <lineage>
        <taxon>Bacteria</taxon>
        <taxon>Bacillati</taxon>
        <taxon>Actinomycetota</taxon>
        <taxon>Actinomycetes</taxon>
        <taxon>Mycobacteriales</taxon>
        <taxon>Mycobacteriaceae</taxon>
        <taxon>Mycobacterium</taxon>
    </lineage>
</organism>
<dbReference type="PROSITE" id="PS51257">
    <property type="entry name" value="PROKAR_LIPOPROTEIN"/>
    <property type="match status" value="1"/>
</dbReference>
<dbReference type="OrthoDB" id="4637146at2"/>
<dbReference type="EMBL" id="LKTM01000035">
    <property type="protein sequence ID" value="KQH80225.1"/>
    <property type="molecule type" value="Genomic_DNA"/>
</dbReference>
<dbReference type="Pfam" id="PF18702">
    <property type="entry name" value="DUF5642"/>
    <property type="match status" value="1"/>
</dbReference>
<feature type="domain" description="DUF5642" evidence="1">
    <location>
        <begin position="30"/>
        <end position="218"/>
    </location>
</feature>
<dbReference type="InterPro" id="IPR041313">
    <property type="entry name" value="DUF5642"/>
</dbReference>
<accession>A0A0Q2LWE0</accession>
<proteinExistence type="predicted"/>
<sequence>MFKLVLALGSVCLLVGCSPGADPSRLAKGDIAKILDLKSSFGPEFKVTDITPRAIDPQFFASRKLPDGLTFDPAGCAKAAVGPDMPAGVEGNMAAISAEGNGNRFVAIAVETSKALPLNDPGKDCAKVGFSGAQLRGAIEVVDAPQIDGAHTQAVHRVLQAVVEGSPRTGELYDYSAQFGDYQVIVIANPLVVPGQPVAKVDTQRARDLLVKAVSAVRG</sequence>
<evidence type="ECO:0000313" key="2">
    <source>
        <dbReference type="EMBL" id="KQH80225.1"/>
    </source>
</evidence>
<dbReference type="AlphaFoldDB" id="A0A0Q2LWE0"/>
<name>A0A0Q2LWE0_MYCGO</name>
<gene>
    <name evidence="2" type="ORF">AO501_28680</name>
</gene>
<evidence type="ECO:0000313" key="3">
    <source>
        <dbReference type="Proteomes" id="UP000051677"/>
    </source>
</evidence>
<reference evidence="2 3" key="1">
    <citation type="submission" date="2015-10" db="EMBL/GenBank/DDBJ databases">
        <title>Mycobacterium gordonae draft genome assembly.</title>
        <authorList>
            <person name="Ustinova V."/>
            <person name="Smirnova T."/>
            <person name="Blagodatskikh K."/>
            <person name="Varlamov D."/>
            <person name="Larionova E."/>
            <person name="Chernousova L."/>
        </authorList>
    </citation>
    <scope>NUCLEOTIDE SEQUENCE [LARGE SCALE GENOMIC DNA]</scope>
    <source>
        <strain evidence="2 3">CTRI 14-8773</strain>
    </source>
</reference>
<dbReference type="Proteomes" id="UP000051677">
    <property type="component" value="Unassembled WGS sequence"/>
</dbReference>
<comment type="caution">
    <text evidence="2">The sequence shown here is derived from an EMBL/GenBank/DDBJ whole genome shotgun (WGS) entry which is preliminary data.</text>
</comment>